<dbReference type="SUPFAM" id="SSF81383">
    <property type="entry name" value="F-box domain"/>
    <property type="match status" value="1"/>
</dbReference>
<keyword evidence="3" id="KW-1185">Reference proteome</keyword>
<dbReference type="InterPro" id="IPR001810">
    <property type="entry name" value="F-box_dom"/>
</dbReference>
<accession>A0A517LEI2</accession>
<proteinExistence type="predicted"/>
<evidence type="ECO:0000259" key="1">
    <source>
        <dbReference type="SMART" id="SM00256"/>
    </source>
</evidence>
<name>A0A517LEI2_9PEZI</name>
<dbReference type="InterPro" id="IPR056867">
    <property type="entry name" value="LRR_15"/>
</dbReference>
<dbReference type="Pfam" id="PF24969">
    <property type="entry name" value="LRR_15"/>
    <property type="match status" value="1"/>
</dbReference>
<organism evidence="2 3">
    <name type="scientific">Venturia effusa</name>
    <dbReference type="NCBI Taxonomy" id="50376"/>
    <lineage>
        <taxon>Eukaryota</taxon>
        <taxon>Fungi</taxon>
        <taxon>Dikarya</taxon>
        <taxon>Ascomycota</taxon>
        <taxon>Pezizomycotina</taxon>
        <taxon>Dothideomycetes</taxon>
        <taxon>Pleosporomycetidae</taxon>
        <taxon>Venturiales</taxon>
        <taxon>Venturiaceae</taxon>
        <taxon>Venturia</taxon>
    </lineage>
</organism>
<dbReference type="STRING" id="50376.A0A517LEI2"/>
<dbReference type="AlphaFoldDB" id="A0A517LEI2"/>
<dbReference type="EMBL" id="CP042194">
    <property type="protein sequence ID" value="QDS74034.1"/>
    <property type="molecule type" value="Genomic_DNA"/>
</dbReference>
<dbReference type="InterPro" id="IPR036047">
    <property type="entry name" value="F-box-like_dom_sf"/>
</dbReference>
<dbReference type="Proteomes" id="UP000316270">
    <property type="component" value="Chromosome 10"/>
</dbReference>
<dbReference type="OrthoDB" id="5304354at2759"/>
<feature type="domain" description="F-box" evidence="1">
    <location>
        <begin position="11"/>
        <end position="52"/>
    </location>
</feature>
<evidence type="ECO:0000313" key="3">
    <source>
        <dbReference type="Proteomes" id="UP000316270"/>
    </source>
</evidence>
<protein>
    <recommendedName>
        <fullName evidence="1">F-box domain-containing protein</fullName>
    </recommendedName>
</protein>
<dbReference type="SMART" id="SM00256">
    <property type="entry name" value="FBOX"/>
    <property type="match status" value="1"/>
</dbReference>
<reference evidence="2 3" key="1">
    <citation type="submission" date="2019-07" db="EMBL/GenBank/DDBJ databases">
        <title>Finished genome of Venturia effusa.</title>
        <authorList>
            <person name="Young C.A."/>
            <person name="Cox M.P."/>
            <person name="Ganley A.R.D."/>
            <person name="David W.J."/>
        </authorList>
    </citation>
    <scope>NUCLEOTIDE SEQUENCE [LARGE SCALE GENOMIC DNA]</scope>
    <source>
        <strain evidence="3">albino</strain>
    </source>
</reference>
<gene>
    <name evidence="2" type="ORF">FKW77_009073</name>
</gene>
<evidence type="ECO:0000313" key="2">
    <source>
        <dbReference type="EMBL" id="QDS74034.1"/>
    </source>
</evidence>
<dbReference type="CDD" id="cd09917">
    <property type="entry name" value="F-box_SF"/>
    <property type="match status" value="1"/>
</dbReference>
<sequence>MSTPRSLFITLPLEMLELIFNHITDPLDFCNASSTCKTLQSASSRLMKEHRALAERYQICTLDLPLGSNSNTTVWALLHDISNDRRIRNHIRELEIEGGRQSHYEPSYYEDYEDLVLSIDEIRPSRECLDQIRRMDGFQSLPFYTHYLQHGRDDSFNALLLRQLPNLKALTYVATGDGATFLNFIEDAGNMTAPPPYLTKLETVTFSHWHSECGMDIDWLIAFMRLPSIRIINGHMIKGKAIKSKFSLNKSNVTTLDFTCSCIEVDFMDKILEQTQNLKHFSYEHNGALVRDSDWDPHGMVASLLEHTGHSLEALEISGREDDDMIEEYCPIRNFKKLKYVSLDHLILVPSHSEIMNDANPDGPFSQSLYENESHELFPPDLDLTNALPPTIEHLEVNKFLHEDGLPSVGYLLTAKEQGRFPELKKISLHSLLNGRAKIELWNSLKEIAARVDVILEDSAERKFAKSGKLAEWRYL</sequence>